<proteinExistence type="predicted"/>
<dbReference type="EMBL" id="JACCBB010000001">
    <property type="protein sequence ID" value="NYD22635.1"/>
    <property type="molecule type" value="Genomic_DNA"/>
</dbReference>
<dbReference type="Pfam" id="PF13671">
    <property type="entry name" value="AAA_33"/>
    <property type="match status" value="1"/>
</dbReference>
<dbReference type="Proteomes" id="UP000521922">
    <property type="component" value="Unassembled WGS sequence"/>
</dbReference>
<name>A0A7Y9DLB7_9ACTN</name>
<dbReference type="GO" id="GO:0016301">
    <property type="term" value="F:kinase activity"/>
    <property type="evidence" value="ECO:0007669"/>
    <property type="project" value="UniProtKB-KW"/>
</dbReference>
<keyword evidence="1" id="KW-0732">Signal</keyword>
<dbReference type="AlphaFoldDB" id="A0A7Y9DLB7"/>
<dbReference type="RefSeq" id="WP_179751759.1">
    <property type="nucleotide sequence ID" value="NZ_BAAAGN010000018.1"/>
</dbReference>
<keyword evidence="2" id="KW-0808">Transferase</keyword>
<keyword evidence="3" id="KW-1185">Reference proteome</keyword>
<evidence type="ECO:0000313" key="3">
    <source>
        <dbReference type="Proteomes" id="UP000521922"/>
    </source>
</evidence>
<reference evidence="2 3" key="1">
    <citation type="submission" date="2020-07" db="EMBL/GenBank/DDBJ databases">
        <title>Sequencing the genomes of 1000 actinobacteria strains.</title>
        <authorList>
            <person name="Klenk H.-P."/>
        </authorList>
    </citation>
    <scope>NUCLEOTIDE SEQUENCE [LARGE SCALE GENOMIC DNA]</scope>
    <source>
        <strain evidence="2 3">DSM 7487</strain>
    </source>
</reference>
<dbReference type="InterPro" id="IPR027417">
    <property type="entry name" value="P-loop_NTPase"/>
</dbReference>
<evidence type="ECO:0000313" key="2">
    <source>
        <dbReference type="EMBL" id="NYD22635.1"/>
    </source>
</evidence>
<comment type="caution">
    <text evidence="2">The sequence shown here is derived from an EMBL/GenBank/DDBJ whole genome shotgun (WGS) entry which is preliminary data.</text>
</comment>
<dbReference type="PANTHER" id="PTHR37807">
    <property type="entry name" value="OS07G0160300 PROTEIN"/>
    <property type="match status" value="1"/>
</dbReference>
<dbReference type="Gene3D" id="3.40.50.300">
    <property type="entry name" value="P-loop containing nucleotide triphosphate hydrolases"/>
    <property type="match status" value="1"/>
</dbReference>
<sequence length="171" mass="18400">MLIVLCGLPAAGKSALAESLAAALTAPVLSVDPIEAATWRAGVDRGQPTGVAAYAVAQALAAENLRLGLTVIVDAVNDAEEARAAWVDLARDRAVPLRFVEVVCSDPRVHRQRLLDRRRDLEGFPEPTWESVQARRAAFVDWPQDRLVLDSLRPLPELTARALDHLGSPAG</sequence>
<feature type="chain" id="PRO_5030687434" evidence="1">
    <location>
        <begin position="18"/>
        <end position="171"/>
    </location>
</feature>
<evidence type="ECO:0000256" key="1">
    <source>
        <dbReference type="SAM" id="SignalP"/>
    </source>
</evidence>
<dbReference type="PANTHER" id="PTHR37807:SF3">
    <property type="entry name" value="OS07G0160300 PROTEIN"/>
    <property type="match status" value="1"/>
</dbReference>
<accession>A0A7Y9DLB7</accession>
<feature type="signal peptide" evidence="1">
    <location>
        <begin position="1"/>
        <end position="17"/>
    </location>
</feature>
<organism evidence="2 3">
    <name type="scientific">Kineococcus aurantiacus</name>
    <dbReference type="NCBI Taxonomy" id="37633"/>
    <lineage>
        <taxon>Bacteria</taxon>
        <taxon>Bacillati</taxon>
        <taxon>Actinomycetota</taxon>
        <taxon>Actinomycetes</taxon>
        <taxon>Kineosporiales</taxon>
        <taxon>Kineosporiaceae</taxon>
        <taxon>Kineococcus</taxon>
    </lineage>
</organism>
<dbReference type="SUPFAM" id="SSF52540">
    <property type="entry name" value="P-loop containing nucleoside triphosphate hydrolases"/>
    <property type="match status" value="1"/>
</dbReference>
<gene>
    <name evidence="2" type="ORF">BJ968_002175</name>
</gene>
<keyword evidence="2" id="KW-0418">Kinase</keyword>
<protein>
    <submittedName>
        <fullName evidence="2">Putative kinase</fullName>
    </submittedName>
</protein>